<evidence type="ECO:0000256" key="4">
    <source>
        <dbReference type="ARBA" id="ARBA00022692"/>
    </source>
</evidence>
<gene>
    <name evidence="9" type="ORF">BHK98_08000</name>
</gene>
<evidence type="ECO:0000256" key="5">
    <source>
        <dbReference type="ARBA" id="ARBA00022989"/>
    </source>
</evidence>
<accession>A0A1Q9JIQ2</accession>
<name>A0A1Q9JIQ2_9FIRM</name>
<dbReference type="Gene3D" id="1.10.3720.10">
    <property type="entry name" value="MetI-like"/>
    <property type="match status" value="1"/>
</dbReference>
<evidence type="ECO:0000256" key="3">
    <source>
        <dbReference type="ARBA" id="ARBA00022475"/>
    </source>
</evidence>
<evidence type="ECO:0000313" key="10">
    <source>
        <dbReference type="Proteomes" id="UP000187404"/>
    </source>
</evidence>
<feature type="domain" description="ABC transmembrane type-1" evidence="8">
    <location>
        <begin position="79"/>
        <end position="265"/>
    </location>
</feature>
<dbReference type="PROSITE" id="PS50928">
    <property type="entry name" value="ABC_TM1"/>
    <property type="match status" value="1"/>
</dbReference>
<evidence type="ECO:0000313" key="9">
    <source>
        <dbReference type="EMBL" id="OLR56007.1"/>
    </source>
</evidence>
<organism evidence="9 10">
    <name type="scientific">Hornefia porci</name>
    <dbReference type="NCBI Taxonomy" id="2652292"/>
    <lineage>
        <taxon>Bacteria</taxon>
        <taxon>Bacillati</taxon>
        <taxon>Bacillota</taxon>
        <taxon>Clostridia</taxon>
        <taxon>Peptostreptococcales</taxon>
        <taxon>Anaerovoracaceae</taxon>
        <taxon>Hornefia</taxon>
    </lineage>
</organism>
<feature type="transmembrane region" description="Helical" evidence="7">
    <location>
        <begin position="244"/>
        <end position="262"/>
    </location>
</feature>
<dbReference type="AlphaFoldDB" id="A0A1Q9JIQ2"/>
<evidence type="ECO:0000259" key="8">
    <source>
        <dbReference type="PROSITE" id="PS50928"/>
    </source>
</evidence>
<dbReference type="Proteomes" id="UP000187404">
    <property type="component" value="Unassembled WGS sequence"/>
</dbReference>
<feature type="transmembrane region" description="Helical" evidence="7">
    <location>
        <begin position="114"/>
        <end position="136"/>
    </location>
</feature>
<dbReference type="PANTHER" id="PTHR43744:SF12">
    <property type="entry name" value="ABC TRANSPORTER PERMEASE PROTEIN MG189-RELATED"/>
    <property type="match status" value="1"/>
</dbReference>
<dbReference type="InterPro" id="IPR000515">
    <property type="entry name" value="MetI-like"/>
</dbReference>
<keyword evidence="6 7" id="KW-0472">Membrane</keyword>
<keyword evidence="10" id="KW-1185">Reference proteome</keyword>
<dbReference type="EMBL" id="MJIE01000001">
    <property type="protein sequence ID" value="OLR56007.1"/>
    <property type="molecule type" value="Genomic_DNA"/>
</dbReference>
<dbReference type="InterPro" id="IPR035906">
    <property type="entry name" value="MetI-like_sf"/>
</dbReference>
<proteinExistence type="inferred from homology"/>
<dbReference type="GO" id="GO:0055085">
    <property type="term" value="P:transmembrane transport"/>
    <property type="evidence" value="ECO:0007669"/>
    <property type="project" value="InterPro"/>
</dbReference>
<evidence type="ECO:0000256" key="2">
    <source>
        <dbReference type="ARBA" id="ARBA00022448"/>
    </source>
</evidence>
<dbReference type="RefSeq" id="WP_075713201.1">
    <property type="nucleotide sequence ID" value="NZ_MJIE01000001.1"/>
</dbReference>
<feature type="transmembrane region" description="Helical" evidence="7">
    <location>
        <begin position="189"/>
        <end position="211"/>
    </location>
</feature>
<evidence type="ECO:0000256" key="6">
    <source>
        <dbReference type="ARBA" id="ARBA00023136"/>
    </source>
</evidence>
<comment type="similarity">
    <text evidence="7">Belongs to the binding-protein-dependent transport system permease family.</text>
</comment>
<keyword evidence="5 7" id="KW-1133">Transmembrane helix</keyword>
<dbReference type="SUPFAM" id="SSF161098">
    <property type="entry name" value="MetI-like"/>
    <property type="match status" value="1"/>
</dbReference>
<reference evidence="9 10" key="1">
    <citation type="journal article" date="2016" name="Appl. Environ. Microbiol.">
        <title>Function and Phylogeny of Bacterial Butyryl Coenzyme A:Acetate Transferases and Their Diversity in the Proximal Colon of Swine.</title>
        <authorList>
            <person name="Trachsel J."/>
            <person name="Bayles D.O."/>
            <person name="Looft T."/>
            <person name="Levine U.Y."/>
            <person name="Allen H.K."/>
        </authorList>
    </citation>
    <scope>NUCLEOTIDE SEQUENCE [LARGE SCALE GENOMIC DNA]</scope>
    <source>
        <strain evidence="9 10">68-3-10</strain>
    </source>
</reference>
<keyword evidence="2 7" id="KW-0813">Transport</keyword>
<evidence type="ECO:0000256" key="7">
    <source>
        <dbReference type="RuleBase" id="RU363032"/>
    </source>
</evidence>
<sequence>MRRAVVFTLLAILAFVMCYPVLFILTGSLMSGDELSSRLSELLFYKGGGYVDWALFPRKVSPESFRELFLFQPGFFRLFWNTVLITGGVLLGQLLIAAPAAWGFAQYRFRGRGLLFTLYIILMMLPFQVLMLPEYIHLGAMGLLNSLPAVILPGVFSTFPVFIEYNFFRGIPSSVVEAARLDGAGEPDIFLRIGLPAGRAGIAAAMMLQFLEYWSIIEPPMAFLDSPAKWPLSLFIPSISVDNAGIAFVASLIAMFPAILIFRIGQPALEGGIAAMGVKR</sequence>
<dbReference type="OrthoDB" id="9787837at2"/>
<comment type="subcellular location">
    <subcellularLocation>
        <location evidence="1 7">Cell membrane</location>
        <topology evidence="1 7">Multi-pass membrane protein</topology>
    </subcellularLocation>
</comment>
<dbReference type="GO" id="GO:0005886">
    <property type="term" value="C:plasma membrane"/>
    <property type="evidence" value="ECO:0007669"/>
    <property type="project" value="UniProtKB-SubCell"/>
</dbReference>
<evidence type="ECO:0000256" key="1">
    <source>
        <dbReference type="ARBA" id="ARBA00004651"/>
    </source>
</evidence>
<comment type="caution">
    <text evidence="9">The sequence shown here is derived from an EMBL/GenBank/DDBJ whole genome shotgun (WGS) entry which is preliminary data.</text>
</comment>
<dbReference type="CDD" id="cd06261">
    <property type="entry name" value="TM_PBP2"/>
    <property type="match status" value="1"/>
</dbReference>
<keyword evidence="3" id="KW-1003">Cell membrane</keyword>
<dbReference type="STRING" id="1261640.BHK98_08000"/>
<feature type="transmembrane region" description="Helical" evidence="7">
    <location>
        <begin position="148"/>
        <end position="168"/>
    </location>
</feature>
<feature type="transmembrane region" description="Helical" evidence="7">
    <location>
        <begin position="78"/>
        <end position="102"/>
    </location>
</feature>
<keyword evidence="4 7" id="KW-0812">Transmembrane</keyword>
<protein>
    <submittedName>
        <fullName evidence="9">Sugar permease</fullName>
    </submittedName>
</protein>
<dbReference type="PANTHER" id="PTHR43744">
    <property type="entry name" value="ABC TRANSPORTER PERMEASE PROTEIN MG189-RELATED-RELATED"/>
    <property type="match status" value="1"/>
</dbReference>
<dbReference type="Pfam" id="PF00528">
    <property type="entry name" value="BPD_transp_1"/>
    <property type="match status" value="1"/>
</dbReference>